<feature type="region of interest" description="Disordered" evidence="5">
    <location>
        <begin position="1"/>
        <end position="32"/>
    </location>
</feature>
<feature type="transmembrane region" description="Helical" evidence="6">
    <location>
        <begin position="293"/>
        <end position="310"/>
    </location>
</feature>
<name>A0ABZ1UBZ6_9ACTN</name>
<protein>
    <submittedName>
        <fullName evidence="7">UbiA prenyltransferase family protein</fullName>
    </submittedName>
</protein>
<evidence type="ECO:0000313" key="7">
    <source>
        <dbReference type="EMBL" id="WUQ87724.1"/>
    </source>
</evidence>
<keyword evidence="2 6" id="KW-0812">Transmembrane</keyword>
<keyword evidence="3 6" id="KW-1133">Transmembrane helix</keyword>
<proteinExistence type="predicted"/>
<gene>
    <name evidence="7" type="ORF">OHA16_34950</name>
</gene>
<evidence type="ECO:0000256" key="5">
    <source>
        <dbReference type="SAM" id="MobiDB-lite"/>
    </source>
</evidence>
<evidence type="ECO:0000256" key="2">
    <source>
        <dbReference type="ARBA" id="ARBA00022692"/>
    </source>
</evidence>
<comment type="subcellular location">
    <subcellularLocation>
        <location evidence="1">Membrane</location>
        <topology evidence="1">Multi-pass membrane protein</topology>
    </subcellularLocation>
</comment>
<feature type="transmembrane region" description="Helical" evidence="6">
    <location>
        <begin position="68"/>
        <end position="89"/>
    </location>
</feature>
<reference evidence="7" key="1">
    <citation type="submission" date="2022-10" db="EMBL/GenBank/DDBJ databases">
        <title>The complete genomes of actinobacterial strains from the NBC collection.</title>
        <authorList>
            <person name="Joergensen T.S."/>
            <person name="Alvarez Arevalo M."/>
            <person name="Sterndorff E.B."/>
            <person name="Faurdal D."/>
            <person name="Vuksanovic O."/>
            <person name="Mourched A.-S."/>
            <person name="Charusanti P."/>
            <person name="Shaw S."/>
            <person name="Blin K."/>
            <person name="Weber T."/>
        </authorList>
    </citation>
    <scope>NUCLEOTIDE SEQUENCE</scope>
    <source>
        <strain evidence="7">NBC_00222</strain>
    </source>
</reference>
<dbReference type="CDD" id="cd13963">
    <property type="entry name" value="PT_UbiA_2"/>
    <property type="match status" value="1"/>
</dbReference>
<dbReference type="InterPro" id="IPR044878">
    <property type="entry name" value="UbiA_sf"/>
</dbReference>
<keyword evidence="4 6" id="KW-0472">Membrane</keyword>
<evidence type="ECO:0000256" key="1">
    <source>
        <dbReference type="ARBA" id="ARBA00004141"/>
    </source>
</evidence>
<feature type="transmembrane region" description="Helical" evidence="6">
    <location>
        <begin position="252"/>
        <end position="272"/>
    </location>
</feature>
<evidence type="ECO:0000313" key="8">
    <source>
        <dbReference type="Proteomes" id="UP001432222"/>
    </source>
</evidence>
<dbReference type="Proteomes" id="UP001432222">
    <property type="component" value="Chromosome"/>
</dbReference>
<dbReference type="InterPro" id="IPR000537">
    <property type="entry name" value="UbiA_prenyltransferase"/>
</dbReference>
<dbReference type="RefSeq" id="WP_328958281.1">
    <property type="nucleotide sequence ID" value="NZ_CP108110.1"/>
</dbReference>
<organism evidence="7 8">
    <name type="scientific">Kitasatospora purpeofusca</name>
    <dbReference type="NCBI Taxonomy" id="67352"/>
    <lineage>
        <taxon>Bacteria</taxon>
        <taxon>Bacillati</taxon>
        <taxon>Actinomycetota</taxon>
        <taxon>Actinomycetes</taxon>
        <taxon>Kitasatosporales</taxon>
        <taxon>Streptomycetaceae</taxon>
        <taxon>Kitasatospora</taxon>
    </lineage>
</organism>
<feature type="transmembrane region" description="Helical" evidence="6">
    <location>
        <begin position="223"/>
        <end position="246"/>
    </location>
</feature>
<feature type="transmembrane region" description="Helical" evidence="6">
    <location>
        <begin position="110"/>
        <end position="131"/>
    </location>
</feature>
<evidence type="ECO:0000256" key="3">
    <source>
        <dbReference type="ARBA" id="ARBA00022989"/>
    </source>
</evidence>
<dbReference type="Pfam" id="PF01040">
    <property type="entry name" value="UbiA"/>
    <property type="match status" value="1"/>
</dbReference>
<keyword evidence="8" id="KW-1185">Reference proteome</keyword>
<dbReference type="EMBL" id="CP108110">
    <property type="protein sequence ID" value="WUQ87724.1"/>
    <property type="molecule type" value="Genomic_DNA"/>
</dbReference>
<evidence type="ECO:0000256" key="4">
    <source>
        <dbReference type="ARBA" id="ARBA00023136"/>
    </source>
</evidence>
<feature type="compositionally biased region" description="Polar residues" evidence="5">
    <location>
        <begin position="1"/>
        <end position="11"/>
    </location>
</feature>
<dbReference type="Gene3D" id="1.10.357.140">
    <property type="entry name" value="UbiA prenyltransferase"/>
    <property type="match status" value="1"/>
</dbReference>
<evidence type="ECO:0000256" key="6">
    <source>
        <dbReference type="SAM" id="Phobius"/>
    </source>
</evidence>
<feature type="transmembrane region" description="Helical" evidence="6">
    <location>
        <begin position="160"/>
        <end position="179"/>
    </location>
</feature>
<accession>A0ABZ1UBZ6</accession>
<feature type="transmembrane region" description="Helical" evidence="6">
    <location>
        <begin position="185"/>
        <end position="203"/>
    </location>
</feature>
<sequence>MTSLSEQSSQHETGRPAGPPEPARRTAGPSRLPAPLALLRPGQWPKNILVVPLPLLGADLAWDTTARIAVAVGAFVLASSLVYVVNDLADVERDRRHPVKRHRPLASGRVAPRTAVGLALLLAALLAPVLAVAGPGVAAPVLLYLGVNAAYSWRLKHLPLLDVFVVATGFVLRLLGGYGASGRPLSAWLVLTVLTLCLVLIVGKRRHELGVAGSGHRPALVGYSAHFLDLVLVLCSGLTVVGYLLYLRTESGYETGALLTAPLALFALFRYLQIVVVHAEGGNPVHTLLRDRAMLATAALWAALLLTFQLT</sequence>